<feature type="domain" description="Carbohydrate kinase PfkB" evidence="5">
    <location>
        <begin position="56"/>
        <end position="320"/>
    </location>
</feature>
<evidence type="ECO:0000256" key="4">
    <source>
        <dbReference type="RuleBase" id="RU003704"/>
    </source>
</evidence>
<organism evidence="6 7">
    <name type="scientific">Thiospirillum jenense</name>
    <dbReference type="NCBI Taxonomy" id="1653858"/>
    <lineage>
        <taxon>Bacteria</taxon>
        <taxon>Pseudomonadati</taxon>
        <taxon>Pseudomonadota</taxon>
        <taxon>Gammaproteobacteria</taxon>
        <taxon>Chromatiales</taxon>
        <taxon>Chromatiaceae</taxon>
        <taxon>Thiospirillum</taxon>
    </lineage>
</organism>
<evidence type="ECO:0000313" key="6">
    <source>
        <dbReference type="EMBL" id="MBB1126482.1"/>
    </source>
</evidence>
<evidence type="ECO:0000313" key="7">
    <source>
        <dbReference type="Proteomes" id="UP000548632"/>
    </source>
</evidence>
<evidence type="ECO:0000256" key="1">
    <source>
        <dbReference type="ARBA" id="ARBA00010688"/>
    </source>
</evidence>
<protein>
    <submittedName>
        <fullName evidence="6">Adenosine kinase</fullName>
    </submittedName>
</protein>
<gene>
    <name evidence="6" type="ORF">HUK38_09580</name>
</gene>
<name>A0A839HLD1_9GAMM</name>
<sequence>MPHYDVYALGNALVDLEYQITDADLHHLGIDKGVMTLVDEDHQLRIMKYLADHPHHRGSGGSAANTVIAISQCGGRGFYACKVANDDLGHFYLHDLNENGIATLGNQYLEHGDTGRCVVLVTPDGDRTMCTYLGISGNLSVHELDTNALRAARYFYTEGYLVTSDTARVAAIEARQFAEQAGIKTALSLSDPNMVKYFKPGLQAMIGRQVDLIFANEAEAKGMADTDDLIEAIAALKQLAREFVITRGAHGALIFDGQALIEIDAIPVKAIDTVGAGDMFAGAFLYGLTHGWNHHRAGQLAAAAAAQVVTRFGPRLSAETMRTVLQQVNNTVTVQFN</sequence>
<dbReference type="Proteomes" id="UP000548632">
    <property type="component" value="Unassembled WGS sequence"/>
</dbReference>
<dbReference type="InterPro" id="IPR011611">
    <property type="entry name" value="PfkB_dom"/>
</dbReference>
<evidence type="ECO:0000256" key="3">
    <source>
        <dbReference type="ARBA" id="ARBA00022777"/>
    </source>
</evidence>
<dbReference type="PRINTS" id="PR00990">
    <property type="entry name" value="RIBOKINASE"/>
</dbReference>
<dbReference type="InterPro" id="IPR029056">
    <property type="entry name" value="Ribokinase-like"/>
</dbReference>
<keyword evidence="2 4" id="KW-0808">Transferase</keyword>
<keyword evidence="7" id="KW-1185">Reference proteome</keyword>
<dbReference type="Gene3D" id="3.40.1190.20">
    <property type="match status" value="1"/>
</dbReference>
<evidence type="ECO:0000256" key="2">
    <source>
        <dbReference type="ARBA" id="ARBA00022679"/>
    </source>
</evidence>
<proteinExistence type="inferred from homology"/>
<dbReference type="SUPFAM" id="SSF53613">
    <property type="entry name" value="Ribokinase-like"/>
    <property type="match status" value="1"/>
</dbReference>
<dbReference type="EMBL" id="JABVCQ010000019">
    <property type="protein sequence ID" value="MBB1126482.1"/>
    <property type="molecule type" value="Genomic_DNA"/>
</dbReference>
<dbReference type="InterPro" id="IPR052700">
    <property type="entry name" value="Carb_kinase_PfkB-like"/>
</dbReference>
<dbReference type="RefSeq" id="WP_182584134.1">
    <property type="nucleotide sequence ID" value="NZ_JABVCQ010000019.1"/>
</dbReference>
<comment type="similarity">
    <text evidence="1 4">Belongs to the carbohydrate kinase PfkB family.</text>
</comment>
<comment type="caution">
    <text evidence="6">The sequence shown here is derived from an EMBL/GenBank/DDBJ whole genome shotgun (WGS) entry which is preliminary data.</text>
</comment>
<reference evidence="6 7" key="1">
    <citation type="journal article" date="2020" name="Arch. Microbiol.">
        <title>The genome sequence of the giant phototrophic gammaproteobacterium Thiospirillum jenense gives insight into its physiological properties and phylogenetic relationships.</title>
        <authorList>
            <person name="Imhoff J.F."/>
            <person name="Meyer T.E."/>
            <person name="Kyndt J.A."/>
        </authorList>
    </citation>
    <scope>NUCLEOTIDE SEQUENCE [LARGE SCALE GENOMIC DNA]</scope>
    <source>
        <strain evidence="6 7">DSM 216</strain>
    </source>
</reference>
<dbReference type="InterPro" id="IPR002173">
    <property type="entry name" value="Carboh/pur_kinase_PfkB_CS"/>
</dbReference>
<dbReference type="PANTHER" id="PTHR43320:SF3">
    <property type="entry name" value="CARBOHYDRATE KINASE PFKB DOMAIN-CONTAINING PROTEIN"/>
    <property type="match status" value="1"/>
</dbReference>
<evidence type="ECO:0000259" key="5">
    <source>
        <dbReference type="Pfam" id="PF00294"/>
    </source>
</evidence>
<dbReference type="AlphaFoldDB" id="A0A839HLD1"/>
<dbReference type="CDD" id="cd01168">
    <property type="entry name" value="adenosine_kinase"/>
    <property type="match status" value="1"/>
</dbReference>
<dbReference type="InterPro" id="IPR002139">
    <property type="entry name" value="Ribo/fructo_kinase"/>
</dbReference>
<dbReference type="Pfam" id="PF00294">
    <property type="entry name" value="PfkB"/>
    <property type="match status" value="1"/>
</dbReference>
<dbReference type="PROSITE" id="PS00584">
    <property type="entry name" value="PFKB_KINASES_2"/>
    <property type="match status" value="1"/>
</dbReference>
<dbReference type="Gene3D" id="3.30.1110.10">
    <property type="match status" value="1"/>
</dbReference>
<keyword evidence="3 4" id="KW-0418">Kinase</keyword>
<accession>A0A839HLD1</accession>
<dbReference type="GO" id="GO:0016301">
    <property type="term" value="F:kinase activity"/>
    <property type="evidence" value="ECO:0007669"/>
    <property type="project" value="UniProtKB-KW"/>
</dbReference>
<dbReference type="PANTHER" id="PTHR43320">
    <property type="entry name" value="SUGAR KINASE"/>
    <property type="match status" value="1"/>
</dbReference>